<dbReference type="Proteomes" id="UP000250140">
    <property type="component" value="Unassembled WGS sequence"/>
</dbReference>
<feature type="compositionally biased region" description="Polar residues" evidence="1">
    <location>
        <begin position="289"/>
        <end position="307"/>
    </location>
</feature>
<accession>A0A8E2F982</accession>
<dbReference type="AlphaFoldDB" id="A0A8E2F982"/>
<feature type="compositionally biased region" description="Polar residues" evidence="1">
    <location>
        <begin position="223"/>
        <end position="262"/>
    </location>
</feature>
<dbReference type="OrthoDB" id="5394557at2759"/>
<protein>
    <submittedName>
        <fullName evidence="2">Uncharacterized protein</fullName>
    </submittedName>
</protein>
<feature type="region of interest" description="Disordered" evidence="1">
    <location>
        <begin position="70"/>
        <end position="94"/>
    </location>
</feature>
<feature type="region of interest" description="Disordered" evidence="1">
    <location>
        <begin position="131"/>
        <end position="162"/>
    </location>
</feature>
<feature type="compositionally biased region" description="Low complexity" evidence="1">
    <location>
        <begin position="84"/>
        <end position="93"/>
    </location>
</feature>
<feature type="compositionally biased region" description="Basic and acidic residues" evidence="1">
    <location>
        <begin position="278"/>
        <end position="288"/>
    </location>
</feature>
<keyword evidence="3" id="KW-1185">Reference proteome</keyword>
<evidence type="ECO:0000313" key="2">
    <source>
        <dbReference type="EMBL" id="OCL12789.1"/>
    </source>
</evidence>
<feature type="region of interest" description="Disordered" evidence="1">
    <location>
        <begin position="223"/>
        <end position="307"/>
    </location>
</feature>
<proteinExistence type="predicted"/>
<sequence>MNTIYGAQDGLRWNGFSQKATVNGNSLFLEQDATSSYAGSGLSYLASPGIRTAVTTEGLSALSMTSLHSSLPVAPNDRQLPMPQSTLSQSTTTAADQLHMRSLPSSQGTNSSGINSNGTYTKAAMAWNNEGSETEVGPSSITSSSSGEITASTPSKSYGSTTTTSDGVLGYIPHVATKSPEPSPTSTAPPIAYSAASESMPAPVIGSGYSNFRHHGIPNVSSSEGLLSRHGSSSNLYSFSTDSSSKRNSLGEASSTEGTLVNGQRYAPLCQPQPRHRTSVDALRRNSFDQRSGSINRSSASNPNKNF</sequence>
<evidence type="ECO:0000256" key="1">
    <source>
        <dbReference type="SAM" id="MobiDB-lite"/>
    </source>
</evidence>
<feature type="compositionally biased region" description="Low complexity" evidence="1">
    <location>
        <begin position="134"/>
        <end position="155"/>
    </location>
</feature>
<dbReference type="EMBL" id="KV748832">
    <property type="protein sequence ID" value="OCL12789.1"/>
    <property type="molecule type" value="Genomic_DNA"/>
</dbReference>
<evidence type="ECO:0000313" key="3">
    <source>
        <dbReference type="Proteomes" id="UP000250140"/>
    </source>
</evidence>
<name>A0A8E2F982_9PEZI</name>
<organism evidence="2 3">
    <name type="scientific">Glonium stellatum</name>
    <dbReference type="NCBI Taxonomy" id="574774"/>
    <lineage>
        <taxon>Eukaryota</taxon>
        <taxon>Fungi</taxon>
        <taxon>Dikarya</taxon>
        <taxon>Ascomycota</taxon>
        <taxon>Pezizomycotina</taxon>
        <taxon>Dothideomycetes</taxon>
        <taxon>Pleosporomycetidae</taxon>
        <taxon>Gloniales</taxon>
        <taxon>Gloniaceae</taxon>
        <taxon>Glonium</taxon>
    </lineage>
</organism>
<reference evidence="2 3" key="1">
    <citation type="journal article" date="2016" name="Nat. Commun.">
        <title>Ectomycorrhizal ecology is imprinted in the genome of the dominant symbiotic fungus Cenococcum geophilum.</title>
        <authorList>
            <consortium name="DOE Joint Genome Institute"/>
            <person name="Peter M."/>
            <person name="Kohler A."/>
            <person name="Ohm R.A."/>
            <person name="Kuo A."/>
            <person name="Krutzmann J."/>
            <person name="Morin E."/>
            <person name="Arend M."/>
            <person name="Barry K.W."/>
            <person name="Binder M."/>
            <person name="Choi C."/>
            <person name="Clum A."/>
            <person name="Copeland A."/>
            <person name="Grisel N."/>
            <person name="Haridas S."/>
            <person name="Kipfer T."/>
            <person name="LaButti K."/>
            <person name="Lindquist E."/>
            <person name="Lipzen A."/>
            <person name="Maire R."/>
            <person name="Meier B."/>
            <person name="Mihaltcheva S."/>
            <person name="Molinier V."/>
            <person name="Murat C."/>
            <person name="Poggeler S."/>
            <person name="Quandt C.A."/>
            <person name="Sperisen C."/>
            <person name="Tritt A."/>
            <person name="Tisserant E."/>
            <person name="Crous P.W."/>
            <person name="Henrissat B."/>
            <person name="Nehls U."/>
            <person name="Egli S."/>
            <person name="Spatafora J.W."/>
            <person name="Grigoriev I.V."/>
            <person name="Martin F.M."/>
        </authorList>
    </citation>
    <scope>NUCLEOTIDE SEQUENCE [LARGE SCALE GENOMIC DNA]</scope>
    <source>
        <strain evidence="2 3">CBS 207.34</strain>
    </source>
</reference>
<gene>
    <name evidence="2" type="ORF">AOQ84DRAFT_226949</name>
</gene>